<dbReference type="EMBL" id="GG672330">
    <property type="protein sequence ID" value="EER17120.1"/>
    <property type="molecule type" value="Genomic_DNA"/>
</dbReference>
<feature type="region of interest" description="Disordered" evidence="1">
    <location>
        <begin position="446"/>
        <end position="499"/>
    </location>
</feature>
<sequence>MEVAAPEVESDVANDDLPERKVDEPGDVLETTTEKAKDTKTEKMENISDDLPDMEPKGADFSPMTGPAPKPVLPKKPKPRFKISVYKIDAKKVTATFRKPTCSGAVPVKAGAVKAVSDPGPAFEELNEEASGKSSQSAEAAKAEKALDENPAMKEAEKIAKNPVEEDSAVNEISASQAMRLRSAAAAPQGAEATATGELDRPVELSSDQPLSTEYEPNYQNIDISATWDKDKPVLEPQGGDFGSLSNSVNQPRELKPTEPKFHSYKPEWDEKQFPVKMDKSKYVTGKLPVQQKTEGLFDSPEIEDLRENLRTSDETLVKRAKAELGCDHGQSIQAIKEVSEKPINPDDAIKAIDASASLEPEAPPPVEAENGVVIQQKAPRTNKVQLDISHRSSGSELWDEVARFANKLPEEPTPVENKVGDVAQAAKLTAAAAAEKGSFLVVGKKAHESESTKASNSGSPSAKSRKKNCDPRAYTKDKPYQPCYQPDWVDPKMPETKH</sequence>
<dbReference type="Proteomes" id="UP000007800">
    <property type="component" value="Unassembled WGS sequence"/>
</dbReference>
<proteinExistence type="predicted"/>
<keyword evidence="3" id="KW-1185">Reference proteome</keyword>
<feature type="compositionally biased region" description="Low complexity" evidence="1">
    <location>
        <begin position="184"/>
        <end position="197"/>
    </location>
</feature>
<feature type="compositionally biased region" description="Basic and acidic residues" evidence="1">
    <location>
        <begin position="141"/>
        <end position="153"/>
    </location>
</feature>
<feature type="compositionally biased region" description="Basic and acidic residues" evidence="1">
    <location>
        <begin position="490"/>
        <end position="499"/>
    </location>
</feature>
<feature type="region of interest" description="Disordered" evidence="1">
    <location>
        <begin position="118"/>
        <end position="153"/>
    </location>
</feature>
<organism evidence="3">
    <name type="scientific">Perkinsus marinus (strain ATCC 50983 / TXsc)</name>
    <dbReference type="NCBI Taxonomy" id="423536"/>
    <lineage>
        <taxon>Eukaryota</taxon>
        <taxon>Sar</taxon>
        <taxon>Alveolata</taxon>
        <taxon>Perkinsozoa</taxon>
        <taxon>Perkinsea</taxon>
        <taxon>Perkinsida</taxon>
        <taxon>Perkinsidae</taxon>
        <taxon>Perkinsus</taxon>
    </lineage>
</organism>
<dbReference type="GeneID" id="9053242"/>
<dbReference type="RefSeq" id="XP_002785324.1">
    <property type="nucleotide sequence ID" value="XM_002785278.1"/>
</dbReference>
<evidence type="ECO:0000256" key="1">
    <source>
        <dbReference type="SAM" id="MobiDB-lite"/>
    </source>
</evidence>
<dbReference type="OrthoDB" id="446712at2759"/>
<feature type="region of interest" description="Disordered" evidence="1">
    <location>
        <begin position="1"/>
        <end position="77"/>
    </location>
</feature>
<evidence type="ECO:0000313" key="2">
    <source>
        <dbReference type="EMBL" id="EER17120.1"/>
    </source>
</evidence>
<dbReference type="InParanoid" id="C5KEI2"/>
<protein>
    <submittedName>
        <fullName evidence="2">Uncharacterized protein</fullName>
    </submittedName>
</protein>
<dbReference type="AlphaFoldDB" id="C5KEI2"/>
<feature type="compositionally biased region" description="Basic and acidic residues" evidence="1">
    <location>
        <begin position="468"/>
        <end position="480"/>
    </location>
</feature>
<reference evidence="2 3" key="1">
    <citation type="submission" date="2008-07" db="EMBL/GenBank/DDBJ databases">
        <authorList>
            <person name="El-Sayed N."/>
            <person name="Caler E."/>
            <person name="Inman J."/>
            <person name="Amedeo P."/>
            <person name="Hass B."/>
            <person name="Wortman J."/>
        </authorList>
    </citation>
    <scope>NUCLEOTIDE SEQUENCE [LARGE SCALE GENOMIC DNA]</scope>
    <source>
        <strain evidence="3">ATCC 50983 / TXsc</strain>
    </source>
</reference>
<gene>
    <name evidence="2" type="ORF">Pmar_PMAR009555</name>
</gene>
<feature type="compositionally biased region" description="Basic and acidic residues" evidence="1">
    <location>
        <begin position="32"/>
        <end position="46"/>
    </location>
</feature>
<evidence type="ECO:0000313" key="3">
    <source>
        <dbReference type="Proteomes" id="UP000007800"/>
    </source>
</evidence>
<feature type="compositionally biased region" description="Polar residues" evidence="1">
    <location>
        <begin position="453"/>
        <end position="463"/>
    </location>
</feature>
<accession>C5KEI2</accession>
<name>C5KEI2_PERM5</name>
<feature type="region of interest" description="Disordered" evidence="1">
    <location>
        <begin position="180"/>
        <end position="267"/>
    </location>
</feature>
<feature type="compositionally biased region" description="Basic and acidic residues" evidence="1">
    <location>
        <begin position="253"/>
        <end position="267"/>
    </location>
</feature>